<organism evidence="4 5">
    <name type="scientific">Carpinus fangiana</name>
    <dbReference type="NCBI Taxonomy" id="176857"/>
    <lineage>
        <taxon>Eukaryota</taxon>
        <taxon>Viridiplantae</taxon>
        <taxon>Streptophyta</taxon>
        <taxon>Embryophyta</taxon>
        <taxon>Tracheophyta</taxon>
        <taxon>Spermatophyta</taxon>
        <taxon>Magnoliopsida</taxon>
        <taxon>eudicotyledons</taxon>
        <taxon>Gunneridae</taxon>
        <taxon>Pentapetalae</taxon>
        <taxon>rosids</taxon>
        <taxon>fabids</taxon>
        <taxon>Fagales</taxon>
        <taxon>Betulaceae</taxon>
        <taxon>Carpinus</taxon>
    </lineage>
</organism>
<dbReference type="PANTHER" id="PTHR37019:SF1">
    <property type="entry name" value="EXPERA DOMAIN-CONTAINING PROTEIN"/>
    <property type="match status" value="1"/>
</dbReference>
<evidence type="ECO:0000256" key="1">
    <source>
        <dbReference type="SAM" id="MobiDB-lite"/>
    </source>
</evidence>
<dbReference type="OrthoDB" id="5313995at2759"/>
<protein>
    <recommendedName>
        <fullName evidence="3">DUF7704 domain-containing protein</fullName>
    </recommendedName>
</protein>
<evidence type="ECO:0000259" key="3">
    <source>
        <dbReference type="Pfam" id="PF24803"/>
    </source>
</evidence>
<evidence type="ECO:0000313" key="5">
    <source>
        <dbReference type="Proteomes" id="UP000327013"/>
    </source>
</evidence>
<evidence type="ECO:0000313" key="4">
    <source>
        <dbReference type="EMBL" id="KAB8698101.1"/>
    </source>
</evidence>
<keyword evidence="2" id="KW-1133">Transmembrane helix</keyword>
<keyword evidence="2" id="KW-0812">Transmembrane</keyword>
<feature type="domain" description="DUF7704" evidence="3">
    <location>
        <begin position="5"/>
        <end position="135"/>
    </location>
</feature>
<dbReference type="EMBL" id="VIBQ01000089">
    <property type="protein sequence ID" value="KAB8698101.1"/>
    <property type="molecule type" value="Genomic_DNA"/>
</dbReference>
<dbReference type="Proteomes" id="UP000327013">
    <property type="component" value="Unassembled WGS sequence"/>
</dbReference>
<dbReference type="PANTHER" id="PTHR37019">
    <property type="entry name" value="CHROMOSOME 1, WHOLE GENOME SHOTGUN SEQUENCE"/>
    <property type="match status" value="1"/>
</dbReference>
<dbReference type="Pfam" id="PF24803">
    <property type="entry name" value="DUF7704"/>
    <property type="match status" value="1"/>
</dbReference>
<keyword evidence="5" id="KW-1185">Reference proteome</keyword>
<name>A0A5N6L3Q6_9ROSI</name>
<feature type="transmembrane region" description="Helical" evidence="2">
    <location>
        <begin position="96"/>
        <end position="117"/>
    </location>
</feature>
<dbReference type="AlphaFoldDB" id="A0A5N6L3Q6"/>
<proteinExistence type="predicted"/>
<feature type="region of interest" description="Disordered" evidence="1">
    <location>
        <begin position="541"/>
        <end position="619"/>
    </location>
</feature>
<dbReference type="InterPro" id="IPR056121">
    <property type="entry name" value="DUF7704"/>
</dbReference>
<keyword evidence="2" id="KW-0472">Membrane</keyword>
<feature type="transmembrane region" description="Helical" evidence="2">
    <location>
        <begin position="59"/>
        <end position="84"/>
    </location>
</feature>
<feature type="transmembrane region" description="Helical" evidence="2">
    <location>
        <begin position="12"/>
        <end position="39"/>
    </location>
</feature>
<comment type="caution">
    <text evidence="4">The sequence shown here is derived from an EMBL/GenBank/DDBJ whole genome shotgun (WGS) entry which is preliminary data.</text>
</comment>
<reference evidence="4 5" key="1">
    <citation type="submission" date="2019-06" db="EMBL/GenBank/DDBJ databases">
        <title>A chromosomal-level reference genome of Carpinus fangiana (Coryloideae, Betulaceae).</title>
        <authorList>
            <person name="Yang X."/>
            <person name="Wang Z."/>
            <person name="Zhang L."/>
            <person name="Hao G."/>
            <person name="Liu J."/>
            <person name="Yang Y."/>
        </authorList>
    </citation>
    <scope>NUCLEOTIDE SEQUENCE [LARGE SCALE GENOMIC DNA]</scope>
    <source>
        <strain evidence="4">Cfa_2016G</strain>
        <tissue evidence="4">Leaf</tissue>
    </source>
</reference>
<accession>A0A5N6L3Q6</accession>
<sequence length="951" mass="107319">MARQRVPVFYRILFLYIDPLLALSGIYFCLFDQPAYLLAQTPSFVQPSTLSPTYKPDAQLTFLLTIIGFLFAMMVTLQVVLLQASLHFADAASTRTVWRSVQFAILWTDVGLFWASYKADLPGLLNTDAWTEFRWPQCQPSKGVKAPAKPELVHTKTIANRLPKTYNTGASHLVTHGTTDPAVCFTLIRCRFRLTQSQPPTIAIDDVKAQHVVQEKISSYHLAQMKASSHGIGLRLLGNLRGHRIMNSIQGGNLPLARARSIGVEQQLLGSRDAQQDRIRKPKDSVLEKALHRRRMSAPMFKVAEVMEAMEKMSALYQKAFVTQDEEARRARSVVFRALSNTLIVVLDHLETMKRSEKAWRASTARLAILAIARGRGAGVAAARVEKSCAIGIAKTLNSPPEASENNIPPRYRLKTSYDMEKEAHADRPKYDEHPPLFLEWAGEMNKAEQNVHPDDRVYLVVSQLRKVRKAKGRLGFLENLGSTINDLAGGSINATKSSFASTRDSSSSAGQNVSAGLDEISQDMADAWNSLSLFLKLRSRPSRTSGTEGSSSSSKLSALSDKDRKRSSETISRSSSRHGDSQQSRSKLRTSPHNRLQEGSEATDQVRDQEPTDILCTPETNVDWRERLGLSRLPDYHEQDQVYWAKQPARQYKDSTSSFPKRTNGIAQCHWAVEYRGRYFELQVRKLPHAYRLKEFAFFNSSSYIEDDNREILARVYAGCSHMSCEVVDEIGKGIMKTQPVYELRSDNCQQFIAVFLPRILCARHPYMPCLPCGSVKWAQKYTTYPTFVVGVRQGALTTIDHRYYTITTGLNMLIKHLEKTKGTERRDLLGAWRGKPQVDFQSTEISTYTFRLQGDDPSAFQTCRPVEDNPYLLVHREHKKTDLRPLGNLEMTENDFHLWPKNKGLNKNPLLDQLRQADAIQNGKKLLGSLDRFKSQLLSDLKNSAANND</sequence>
<gene>
    <name evidence="4" type="ORF">FH972_026351</name>
</gene>
<feature type="compositionally biased region" description="Low complexity" evidence="1">
    <location>
        <begin position="543"/>
        <end position="560"/>
    </location>
</feature>
<evidence type="ECO:0000256" key="2">
    <source>
        <dbReference type="SAM" id="Phobius"/>
    </source>
</evidence>